<organism evidence="6 7">
    <name type="scientific">Dipteronia sinensis</name>
    <dbReference type="NCBI Taxonomy" id="43782"/>
    <lineage>
        <taxon>Eukaryota</taxon>
        <taxon>Viridiplantae</taxon>
        <taxon>Streptophyta</taxon>
        <taxon>Embryophyta</taxon>
        <taxon>Tracheophyta</taxon>
        <taxon>Spermatophyta</taxon>
        <taxon>Magnoliopsida</taxon>
        <taxon>eudicotyledons</taxon>
        <taxon>Gunneridae</taxon>
        <taxon>Pentapetalae</taxon>
        <taxon>rosids</taxon>
        <taxon>malvids</taxon>
        <taxon>Sapindales</taxon>
        <taxon>Sapindaceae</taxon>
        <taxon>Hippocastanoideae</taxon>
        <taxon>Acereae</taxon>
        <taxon>Dipteronia</taxon>
    </lineage>
</organism>
<sequence length="350" mass="39156">MELVQELLLTAFVAVLFSFLVAKLVSFAMAGDDDDAGGSASVTLRGVDESVVMEELQFGEKLDVGILESEKRVEFVEQSVEKVDELGEELLIQAADEIESRNEEIETDDSCQLPEKAEEVVEQQKDSTEEKEANADVIEECEDRESKEGVGLAIDDDVDDDEEWEGIERSEAQKIFEAAAKSVGSGDKDDLLSDVQMELYGLHKVATEGPCRETQPMALMLSARAKWNAWQKLGNMNPEEAMEQYVTLLSDRVPGWREENHSRDGKLESQEAGTPDAVAPDLSSTSGHHTKYTHERWFVGVNRFIDLKYFSFNFVFCSCVLTIFQFLLALTSLLYSTGPRNRSLVTREVI</sequence>
<evidence type="ECO:0000256" key="2">
    <source>
        <dbReference type="ARBA" id="ARBA00023121"/>
    </source>
</evidence>
<dbReference type="Gene3D" id="1.20.80.10">
    <property type="match status" value="1"/>
</dbReference>
<dbReference type="AlphaFoldDB" id="A0AAE0B8G0"/>
<dbReference type="GO" id="GO:0006631">
    <property type="term" value="P:fatty acid metabolic process"/>
    <property type="evidence" value="ECO:0007669"/>
    <property type="project" value="TreeGrafter"/>
</dbReference>
<feature type="region of interest" description="Disordered" evidence="3">
    <location>
        <begin position="258"/>
        <end position="288"/>
    </location>
</feature>
<protein>
    <recommendedName>
        <fullName evidence="5">ACB domain-containing protein</fullName>
    </recommendedName>
</protein>
<evidence type="ECO:0000256" key="4">
    <source>
        <dbReference type="SAM" id="Phobius"/>
    </source>
</evidence>
<dbReference type="InterPro" id="IPR014352">
    <property type="entry name" value="FERM/acyl-CoA-bd_prot_sf"/>
</dbReference>
<keyword evidence="4" id="KW-0472">Membrane</keyword>
<keyword evidence="2" id="KW-0446">Lipid-binding</keyword>
<dbReference type="Proteomes" id="UP001281410">
    <property type="component" value="Unassembled WGS sequence"/>
</dbReference>
<feature type="compositionally biased region" description="Basic and acidic residues" evidence="3">
    <location>
        <begin position="258"/>
        <end position="269"/>
    </location>
</feature>
<keyword evidence="4" id="KW-0812">Transmembrane</keyword>
<dbReference type="PROSITE" id="PS51228">
    <property type="entry name" value="ACB_2"/>
    <property type="match status" value="1"/>
</dbReference>
<dbReference type="PRINTS" id="PR00689">
    <property type="entry name" value="ACOABINDINGP"/>
</dbReference>
<feature type="domain" description="ACB" evidence="5">
    <location>
        <begin position="172"/>
        <end position="258"/>
    </location>
</feature>
<evidence type="ECO:0000259" key="5">
    <source>
        <dbReference type="PROSITE" id="PS51228"/>
    </source>
</evidence>
<evidence type="ECO:0000256" key="1">
    <source>
        <dbReference type="ARBA" id="ARBA00005567"/>
    </source>
</evidence>
<accession>A0AAE0B8G0</accession>
<reference evidence="6" key="1">
    <citation type="journal article" date="2023" name="Plant J.">
        <title>Genome sequences and population genomics provide insights into the demographic history, inbreeding, and mutation load of two 'living fossil' tree species of Dipteronia.</title>
        <authorList>
            <person name="Feng Y."/>
            <person name="Comes H.P."/>
            <person name="Chen J."/>
            <person name="Zhu S."/>
            <person name="Lu R."/>
            <person name="Zhang X."/>
            <person name="Li P."/>
            <person name="Qiu J."/>
            <person name="Olsen K.M."/>
            <person name="Qiu Y."/>
        </authorList>
    </citation>
    <scope>NUCLEOTIDE SEQUENCE</scope>
    <source>
        <strain evidence="6">NBL</strain>
    </source>
</reference>
<dbReference type="SUPFAM" id="SSF47027">
    <property type="entry name" value="Acyl-CoA binding protein"/>
    <property type="match status" value="1"/>
</dbReference>
<comment type="caution">
    <text evidence="6">The sequence shown here is derived from an EMBL/GenBank/DDBJ whole genome shotgun (WGS) entry which is preliminary data.</text>
</comment>
<name>A0AAE0B8G0_9ROSI</name>
<dbReference type="PANTHER" id="PTHR23310">
    <property type="entry name" value="ACYL-COA-BINDING PROTEIN, ACBP"/>
    <property type="match status" value="1"/>
</dbReference>
<keyword evidence="7" id="KW-1185">Reference proteome</keyword>
<gene>
    <name evidence="6" type="ORF">Dsin_003136</name>
</gene>
<dbReference type="InterPro" id="IPR035984">
    <property type="entry name" value="Acyl-CoA-binding_sf"/>
</dbReference>
<comment type="similarity">
    <text evidence="1">Belongs to the ACBP family.</text>
</comment>
<dbReference type="Pfam" id="PF00887">
    <property type="entry name" value="ACBP"/>
    <property type="match status" value="1"/>
</dbReference>
<dbReference type="EMBL" id="JANJYJ010000001">
    <property type="protein sequence ID" value="KAK3231255.1"/>
    <property type="molecule type" value="Genomic_DNA"/>
</dbReference>
<evidence type="ECO:0000313" key="7">
    <source>
        <dbReference type="Proteomes" id="UP001281410"/>
    </source>
</evidence>
<proteinExistence type="inferred from homology"/>
<dbReference type="PANTHER" id="PTHR23310:SF122">
    <property type="entry name" value="ACYL-COA-BINDING DOMAIN-CONTAINING PROTEIN 3"/>
    <property type="match status" value="1"/>
</dbReference>
<evidence type="ECO:0000313" key="6">
    <source>
        <dbReference type="EMBL" id="KAK3231255.1"/>
    </source>
</evidence>
<evidence type="ECO:0000256" key="3">
    <source>
        <dbReference type="SAM" id="MobiDB-lite"/>
    </source>
</evidence>
<dbReference type="GO" id="GO:0000062">
    <property type="term" value="F:fatty-acyl-CoA binding"/>
    <property type="evidence" value="ECO:0007669"/>
    <property type="project" value="InterPro"/>
</dbReference>
<keyword evidence="4" id="KW-1133">Transmembrane helix</keyword>
<dbReference type="InterPro" id="IPR000582">
    <property type="entry name" value="Acyl-CoA-binding_protein"/>
</dbReference>
<feature type="transmembrane region" description="Helical" evidence="4">
    <location>
        <begin position="312"/>
        <end position="335"/>
    </location>
</feature>